<accession>A0AA39E4W4</accession>
<dbReference type="Gene3D" id="3.40.50.150">
    <property type="entry name" value="Vaccinia Virus protein VP39"/>
    <property type="match status" value="1"/>
</dbReference>
<feature type="region of interest" description="Disordered" evidence="5">
    <location>
        <begin position="1"/>
        <end position="27"/>
    </location>
</feature>
<dbReference type="AlphaFoldDB" id="A0AA39E4W4"/>
<dbReference type="FunFam" id="3.40.50.150:FF:000103">
    <property type="entry name" value="SABATH methyltransferase 1"/>
    <property type="match status" value="1"/>
</dbReference>
<comment type="caution">
    <text evidence="6">The sequence shown here is derived from an EMBL/GenBank/DDBJ whole genome shotgun (WGS) entry which is preliminary data.</text>
</comment>
<dbReference type="PANTHER" id="PTHR31009">
    <property type="entry name" value="S-ADENOSYL-L-METHIONINE:CARBOXYL METHYLTRANSFERASE FAMILY PROTEIN"/>
    <property type="match status" value="1"/>
</dbReference>
<name>A0AA39E4W4_VITRO</name>
<dbReference type="GO" id="GO:0008168">
    <property type="term" value="F:methyltransferase activity"/>
    <property type="evidence" value="ECO:0007669"/>
    <property type="project" value="UniProtKB-KW"/>
</dbReference>
<evidence type="ECO:0000256" key="4">
    <source>
        <dbReference type="ARBA" id="ARBA00022842"/>
    </source>
</evidence>
<dbReference type="InterPro" id="IPR042086">
    <property type="entry name" value="MeTrfase_capping"/>
</dbReference>
<keyword evidence="4" id="KW-0460">Magnesium</keyword>
<keyword evidence="1" id="KW-0489">Methyltransferase</keyword>
<dbReference type="InterPro" id="IPR005299">
    <property type="entry name" value="MeTrfase_7"/>
</dbReference>
<dbReference type="SUPFAM" id="SSF53335">
    <property type="entry name" value="S-adenosyl-L-methionine-dependent methyltransferases"/>
    <property type="match status" value="1"/>
</dbReference>
<evidence type="ECO:0000256" key="1">
    <source>
        <dbReference type="ARBA" id="ARBA00022603"/>
    </source>
</evidence>
<evidence type="ECO:0008006" key="8">
    <source>
        <dbReference type="Google" id="ProtNLM"/>
    </source>
</evidence>
<dbReference type="GO" id="GO:0032259">
    <property type="term" value="P:methylation"/>
    <property type="evidence" value="ECO:0007669"/>
    <property type="project" value="UniProtKB-KW"/>
</dbReference>
<reference evidence="6 7" key="1">
    <citation type="journal article" date="2023" name="BMC Biotechnol.">
        <title>Vitis rotundifolia cv Carlos genome sequencing.</title>
        <authorList>
            <person name="Huff M."/>
            <person name="Hulse-Kemp A."/>
            <person name="Scheffler B."/>
            <person name="Youngblood R."/>
            <person name="Simpson S."/>
            <person name="Babiker E."/>
            <person name="Staton M."/>
        </authorList>
    </citation>
    <scope>NUCLEOTIDE SEQUENCE [LARGE SCALE GENOMIC DNA]</scope>
    <source>
        <tissue evidence="6">Leaf</tissue>
    </source>
</reference>
<feature type="compositionally biased region" description="Polar residues" evidence="5">
    <location>
        <begin position="1"/>
        <end position="14"/>
    </location>
</feature>
<gene>
    <name evidence="6" type="ORF">PVL29_000540</name>
</gene>
<dbReference type="Pfam" id="PF03492">
    <property type="entry name" value="Methyltransf_7"/>
    <property type="match status" value="1"/>
</dbReference>
<dbReference type="Gene3D" id="1.10.1200.270">
    <property type="entry name" value="Methyltransferase, alpha-helical capping domain"/>
    <property type="match status" value="1"/>
</dbReference>
<dbReference type="Proteomes" id="UP001168098">
    <property type="component" value="Unassembled WGS sequence"/>
</dbReference>
<keyword evidence="2" id="KW-0808">Transferase</keyword>
<keyword evidence="3" id="KW-0479">Metal-binding</keyword>
<evidence type="ECO:0000313" key="6">
    <source>
        <dbReference type="EMBL" id="KAJ9708548.1"/>
    </source>
</evidence>
<dbReference type="GO" id="GO:0046872">
    <property type="term" value="F:metal ion binding"/>
    <property type="evidence" value="ECO:0007669"/>
    <property type="project" value="UniProtKB-KW"/>
</dbReference>
<sequence>MSNNSTATMQQSFPMNGGDGPHSYLNNSHLQRQATNASRIMIEEAIAKKLDVKCFTSNPFRLADLGCSVGPNTFIAMQHIVEAVERKYLAQGLKSEMPEFQVFFNDHVANDFNTLFSSLPTERRYFACGVLGSFHDRLFPESSIHFMFSSHALHWLSKVPAELLDKNSPAWNRGRIHYTSGPEEVSHAYAAQFEHDMEIFLSARAKELVFGGMIVLLIPALPTGIPASHIPIGIMFDLLGSSLMDMAKEGLISEAEVDSFNLPIYATSLEQMTSLVERNGYLIIERMELMDPTSKHVLVSGKDYTMNFRAGMEGIFGEHFGSGIIDEVFDRLHKKTVEFSHQLESSHNEGTQLFVVLRGNDVV</sequence>
<proteinExistence type="predicted"/>
<evidence type="ECO:0000313" key="7">
    <source>
        <dbReference type="Proteomes" id="UP001168098"/>
    </source>
</evidence>
<evidence type="ECO:0000256" key="5">
    <source>
        <dbReference type="SAM" id="MobiDB-lite"/>
    </source>
</evidence>
<organism evidence="6 7">
    <name type="scientific">Vitis rotundifolia</name>
    <name type="common">Muscadine grape</name>
    <dbReference type="NCBI Taxonomy" id="103349"/>
    <lineage>
        <taxon>Eukaryota</taxon>
        <taxon>Viridiplantae</taxon>
        <taxon>Streptophyta</taxon>
        <taxon>Embryophyta</taxon>
        <taxon>Tracheophyta</taxon>
        <taxon>Spermatophyta</taxon>
        <taxon>Magnoliopsida</taxon>
        <taxon>eudicotyledons</taxon>
        <taxon>Gunneridae</taxon>
        <taxon>Pentapetalae</taxon>
        <taxon>rosids</taxon>
        <taxon>Vitales</taxon>
        <taxon>Vitaceae</taxon>
        <taxon>Viteae</taxon>
        <taxon>Vitis</taxon>
    </lineage>
</organism>
<dbReference type="EMBL" id="JARBHA010000001">
    <property type="protein sequence ID" value="KAJ9708548.1"/>
    <property type="molecule type" value="Genomic_DNA"/>
</dbReference>
<evidence type="ECO:0000256" key="3">
    <source>
        <dbReference type="ARBA" id="ARBA00022723"/>
    </source>
</evidence>
<protein>
    <recommendedName>
        <fullName evidence="8">S-adenosylmethionine-dependent methyltransferase</fullName>
    </recommendedName>
</protein>
<evidence type="ECO:0000256" key="2">
    <source>
        <dbReference type="ARBA" id="ARBA00022679"/>
    </source>
</evidence>
<keyword evidence="7" id="KW-1185">Reference proteome</keyword>
<dbReference type="InterPro" id="IPR029063">
    <property type="entry name" value="SAM-dependent_MTases_sf"/>
</dbReference>